<feature type="region of interest" description="Disordered" evidence="3">
    <location>
        <begin position="654"/>
        <end position="687"/>
    </location>
</feature>
<protein>
    <recommendedName>
        <fullName evidence="8">Cleavage/polyadenylation specificity factor A subunit N-terminal domain-containing protein</fullName>
    </recommendedName>
</protein>
<evidence type="ECO:0000313" key="7">
    <source>
        <dbReference type="Proteomes" id="UP000664203"/>
    </source>
</evidence>
<evidence type="ECO:0000259" key="5">
    <source>
        <dbReference type="Pfam" id="PF10433"/>
    </source>
</evidence>
<name>A0A8H3FM08_9LECA</name>
<comment type="caution">
    <text evidence="6">The sequence shown here is derived from an EMBL/GenBank/DDBJ whole genome shotgun (WGS) entry which is preliminary data.</text>
</comment>
<sequence>MSVQTTVLENGRWVTRNVDPYHVRAQNTETPRKEQSQPSISLPKTPSLGILTKTLVRSSVINRIIPARIRHKTKNDVLFISANAVTIKEAKGDYTIGQIAIKSDFDSTIKSARIIGERRELTKHDDSYKMLKREEDDIHTYKDNDFDNKGELPDHTALYRRELPPHILVLALESNKLVFLCAVSGKSEHPELLWSQKALPAPTSPLQGLGDLIAVDPKSRAMAVAAHEGRAYVYALNSMIEMRAEFKEKSRLGPIKEEKLILMDGRILKMEFLHPPEDESNRIILLLIIARDHQSQLIWYDWNADMPLHQSQWKPNKMPLHPDEQMPLLLIPLMKNTAFILVCEKRMVLIKDILTGDFHRFFHRLAAEQEPQEPGISGRRPIWVQWARPMRSKRLRPNEDNVLLCREDGIVQYMVIDPGIEGMIDSNHNVGKLGVNINTSFATVDLGVKTEDLLVAGGDESDGCLWDFPSRKTGPNQRGTIPNWTPINDFAVAKVPIDRQNAGSPAAANNASTGQQRLFACCGRGKHGAISELRYGIEASKKISTVDLGDKLSNGVLGIWALHGFYGNVGEQDKQSQRPKDVTYIIVSHPLRTYLLRLRRKGDQDLVDDDVGLPEYDPELVGHDVGLDLNGRTVAAGRTARGLTIQITETSLRATSLPKPPLPNDTRSKEEDIEERKAEKSQLDAETPQTYQFGDSRILAACIHTTAHNTITVMAAQRNEKFYLEFGIFDAQYQPLIERITLRAHPSCLSLLEMEDEILVLVGTLAGDLEIYLPGDIGSGLLTPSPTIRHAFDGPFGICDSIATIARTTKKGVQPFLVCGLRDGTVETLSLSKGVGTYHMSLCEKLAFGHTSVTVFKDTTTNRVIIHCENALCTLQYPQKDGNAPAIVLNVWITDPSEPSLQQGKISAISQVVDSWLVRGSPGFVAGSFVCIDGDLLHTIYLDSQPNMVPRRLKLDGTPVRVLYSIHLEKLIVLHNNFQVLRAARKIDGLGNVPGKRAVRPMISFLDSDIEPVTALDPDAMDVDNVEKPNDNRALIISECKPGEKCLGISEWLPKVGGNECHMLVINTMLTRAHKSGGRLLFFAITEGRKNQPPKLVTQKTIDTDEPVYSVAIYPDKSLVYCSGNDLYIQSLGLADASRINWQAPIKIAMRSPGRHLTVTEPYIYVSSSRESVSIYRYDAGQLVYQCGDQSARNGLHHLHLPSQSLVLASDTSDTVVGLWQPPERRIDNAMTTVFEAVLPGSITRLRRIDRPIWSHDPFISLTSNGNKSVSSSIPGDEVILGSSADGTLTQMSILSSIEWRLLRFIQNMAERHRFICPFHPANPHKRHIEPSGARPHHMHINGDILERMVDRGGESLLNEMLDVEPDHGSHTDFGSKEERRERFDELAKEVLKDAEDGEVLSRLVLWLRYQLRSAL</sequence>
<keyword evidence="2" id="KW-0539">Nucleus</keyword>
<comment type="subcellular location">
    <subcellularLocation>
        <location evidence="1">Nucleus</location>
    </subcellularLocation>
</comment>
<dbReference type="SUPFAM" id="SSF101908">
    <property type="entry name" value="Putative isomerase YbhE"/>
    <property type="match status" value="1"/>
</dbReference>
<dbReference type="InterPro" id="IPR050358">
    <property type="entry name" value="RSE1/DDB1/CFT1"/>
</dbReference>
<dbReference type="InterPro" id="IPR015943">
    <property type="entry name" value="WD40/YVTN_repeat-like_dom_sf"/>
</dbReference>
<proteinExistence type="predicted"/>
<keyword evidence="7" id="KW-1185">Reference proteome</keyword>
<evidence type="ECO:0000256" key="2">
    <source>
        <dbReference type="ARBA" id="ARBA00023242"/>
    </source>
</evidence>
<gene>
    <name evidence="6" type="ORF">ALECFALPRED_003107</name>
</gene>
<organism evidence="6 7">
    <name type="scientific">Alectoria fallacina</name>
    <dbReference type="NCBI Taxonomy" id="1903189"/>
    <lineage>
        <taxon>Eukaryota</taxon>
        <taxon>Fungi</taxon>
        <taxon>Dikarya</taxon>
        <taxon>Ascomycota</taxon>
        <taxon>Pezizomycotina</taxon>
        <taxon>Lecanoromycetes</taxon>
        <taxon>OSLEUM clade</taxon>
        <taxon>Lecanoromycetidae</taxon>
        <taxon>Lecanorales</taxon>
        <taxon>Lecanorineae</taxon>
        <taxon>Parmeliaceae</taxon>
        <taxon>Alectoria</taxon>
    </lineage>
</organism>
<dbReference type="Pfam" id="PF03178">
    <property type="entry name" value="CPSF_A"/>
    <property type="match status" value="1"/>
</dbReference>
<evidence type="ECO:0000256" key="3">
    <source>
        <dbReference type="SAM" id="MobiDB-lite"/>
    </source>
</evidence>
<reference evidence="6" key="1">
    <citation type="submission" date="2021-03" db="EMBL/GenBank/DDBJ databases">
        <authorList>
            <person name="Tagirdzhanova G."/>
        </authorList>
    </citation>
    <scope>NUCLEOTIDE SEQUENCE</scope>
</reference>
<dbReference type="OrthoDB" id="20774at2759"/>
<feature type="compositionally biased region" description="Basic and acidic residues" evidence="3">
    <location>
        <begin position="666"/>
        <end position="683"/>
    </location>
</feature>
<dbReference type="InterPro" id="IPR004871">
    <property type="entry name" value="RSE1/DDB1/CPSF1_C"/>
</dbReference>
<evidence type="ECO:0000259" key="4">
    <source>
        <dbReference type="Pfam" id="PF03178"/>
    </source>
</evidence>
<accession>A0A8H3FM08</accession>
<feature type="domain" description="RSE1/DDB1/CPSF1 C-terminal" evidence="4">
    <location>
        <begin position="1066"/>
        <end position="1321"/>
    </location>
</feature>
<dbReference type="Proteomes" id="UP000664203">
    <property type="component" value="Unassembled WGS sequence"/>
</dbReference>
<evidence type="ECO:0000313" key="6">
    <source>
        <dbReference type="EMBL" id="CAF9925292.1"/>
    </source>
</evidence>
<dbReference type="PANTHER" id="PTHR10644">
    <property type="entry name" value="DNA REPAIR/RNA PROCESSING CPSF FAMILY"/>
    <property type="match status" value="1"/>
</dbReference>
<evidence type="ECO:0008006" key="8">
    <source>
        <dbReference type="Google" id="ProtNLM"/>
    </source>
</evidence>
<dbReference type="EMBL" id="CAJPDR010000202">
    <property type="protein sequence ID" value="CAF9925292.1"/>
    <property type="molecule type" value="Genomic_DNA"/>
</dbReference>
<feature type="domain" description="RSE1/DDB1/CPSF1 first beta-propeller" evidence="5">
    <location>
        <begin position="60"/>
        <end position="471"/>
    </location>
</feature>
<dbReference type="Pfam" id="PF10433">
    <property type="entry name" value="Beta-prop_RSE1_1st"/>
    <property type="match status" value="1"/>
</dbReference>
<dbReference type="Gene3D" id="2.130.10.10">
    <property type="entry name" value="YVTN repeat-like/Quinoprotein amine dehydrogenase"/>
    <property type="match status" value="3"/>
</dbReference>
<dbReference type="InterPro" id="IPR018846">
    <property type="entry name" value="Beta-prop_RSE1/DDB1/CPSF1_1st"/>
</dbReference>
<evidence type="ECO:0000256" key="1">
    <source>
        <dbReference type="ARBA" id="ARBA00004123"/>
    </source>
</evidence>